<dbReference type="GO" id="GO:0031564">
    <property type="term" value="P:transcription antitermination"/>
    <property type="evidence" value="ECO:0007669"/>
    <property type="project" value="UniProtKB-KW"/>
</dbReference>
<dbReference type="OrthoDB" id="9797817at2"/>
<keyword evidence="5 6" id="KW-0804">Transcription</keyword>
<dbReference type="InterPro" id="IPR011605">
    <property type="entry name" value="NusB_fam"/>
</dbReference>
<reference evidence="8 9" key="1">
    <citation type="submission" date="2019-06" db="EMBL/GenBank/DDBJ databases">
        <title>New taxonomy in bacterial strain CC-CFT640, isolated from vineyard.</title>
        <authorList>
            <person name="Lin S.-Y."/>
            <person name="Tsai C.-F."/>
            <person name="Young C.-C."/>
        </authorList>
    </citation>
    <scope>NUCLEOTIDE SEQUENCE [LARGE SCALE GENOMIC DNA]</scope>
    <source>
        <strain evidence="8 9">CC-CFT640</strain>
    </source>
</reference>
<comment type="function">
    <text evidence="6">Involved in transcription antitermination. Required for transcription of ribosomal RNA (rRNA) genes. Binds specifically to the boxA antiterminator sequence of the ribosomal RNA (rrn) operons.</text>
</comment>
<dbReference type="AlphaFoldDB" id="A0A5C8PFE2"/>
<evidence type="ECO:0000256" key="2">
    <source>
        <dbReference type="ARBA" id="ARBA00022814"/>
    </source>
</evidence>
<dbReference type="EMBL" id="VDUZ01000032">
    <property type="protein sequence ID" value="TXL72497.1"/>
    <property type="molecule type" value="Genomic_DNA"/>
</dbReference>
<dbReference type="GO" id="GO:0003723">
    <property type="term" value="F:RNA binding"/>
    <property type="evidence" value="ECO:0007669"/>
    <property type="project" value="UniProtKB-UniRule"/>
</dbReference>
<dbReference type="RefSeq" id="WP_147849656.1">
    <property type="nucleotide sequence ID" value="NZ_VDUZ01000032.1"/>
</dbReference>
<keyword evidence="2 6" id="KW-0889">Transcription antitermination</keyword>
<dbReference type="SUPFAM" id="SSF48013">
    <property type="entry name" value="NusB-like"/>
    <property type="match status" value="1"/>
</dbReference>
<protein>
    <recommendedName>
        <fullName evidence="6">Transcription antitermination protein NusB</fullName>
    </recommendedName>
    <alternativeName>
        <fullName evidence="6">Antitermination factor NusB</fullName>
    </alternativeName>
</protein>
<comment type="caution">
    <text evidence="8">The sequence shown here is derived from an EMBL/GenBank/DDBJ whole genome shotgun (WGS) entry which is preliminary data.</text>
</comment>
<evidence type="ECO:0000259" key="7">
    <source>
        <dbReference type="Pfam" id="PF01029"/>
    </source>
</evidence>
<dbReference type="NCBIfam" id="TIGR01951">
    <property type="entry name" value="nusB"/>
    <property type="match status" value="1"/>
</dbReference>
<keyword evidence="3 6" id="KW-0694">RNA-binding</keyword>
<evidence type="ECO:0000313" key="9">
    <source>
        <dbReference type="Proteomes" id="UP000321638"/>
    </source>
</evidence>
<dbReference type="Gene3D" id="1.10.940.10">
    <property type="entry name" value="NusB-like"/>
    <property type="match status" value="1"/>
</dbReference>
<evidence type="ECO:0000256" key="4">
    <source>
        <dbReference type="ARBA" id="ARBA00023015"/>
    </source>
</evidence>
<feature type="domain" description="NusB/RsmB/TIM44" evidence="7">
    <location>
        <begin position="19"/>
        <end position="151"/>
    </location>
</feature>
<evidence type="ECO:0000256" key="5">
    <source>
        <dbReference type="ARBA" id="ARBA00023163"/>
    </source>
</evidence>
<proteinExistence type="inferred from homology"/>
<keyword evidence="4 6" id="KW-0805">Transcription regulation</keyword>
<dbReference type="GO" id="GO:0006353">
    <property type="term" value="P:DNA-templated transcription termination"/>
    <property type="evidence" value="ECO:0007669"/>
    <property type="project" value="UniProtKB-UniRule"/>
</dbReference>
<dbReference type="Pfam" id="PF01029">
    <property type="entry name" value="NusB"/>
    <property type="match status" value="1"/>
</dbReference>
<dbReference type="InterPro" id="IPR035926">
    <property type="entry name" value="NusB-like_sf"/>
</dbReference>
<gene>
    <name evidence="6 8" type="primary">nusB</name>
    <name evidence="8" type="ORF">FHP25_24685</name>
</gene>
<dbReference type="InterPro" id="IPR006027">
    <property type="entry name" value="NusB_RsmB_TIM44"/>
</dbReference>
<comment type="similarity">
    <text evidence="1 6">Belongs to the NusB family.</text>
</comment>
<name>A0A5C8PFE2_9HYPH</name>
<sequence>MSAAVRKSEPSGPSARGMARLSAVQAVFQLLQSDDKASDVVEQFLKFRIAEGGDAGMPAEADRPFFRSLVSGVEADQAALMALVEGALASDWKIARLDRLMRAVLVTGVHEMKARRDVPAAVILSEYARVAGQFYQGNEPGFVTSVLDRIGRQLRPDEFAARDAQTPKDG</sequence>
<evidence type="ECO:0000256" key="1">
    <source>
        <dbReference type="ARBA" id="ARBA00005952"/>
    </source>
</evidence>
<dbReference type="Proteomes" id="UP000321638">
    <property type="component" value="Unassembled WGS sequence"/>
</dbReference>
<dbReference type="HAMAP" id="MF_00073">
    <property type="entry name" value="NusB"/>
    <property type="match status" value="1"/>
</dbReference>
<organism evidence="8 9">
    <name type="scientific">Vineibacter terrae</name>
    <dbReference type="NCBI Taxonomy" id="2586908"/>
    <lineage>
        <taxon>Bacteria</taxon>
        <taxon>Pseudomonadati</taxon>
        <taxon>Pseudomonadota</taxon>
        <taxon>Alphaproteobacteria</taxon>
        <taxon>Hyphomicrobiales</taxon>
        <taxon>Vineibacter</taxon>
    </lineage>
</organism>
<keyword evidence="9" id="KW-1185">Reference proteome</keyword>
<evidence type="ECO:0000256" key="3">
    <source>
        <dbReference type="ARBA" id="ARBA00022884"/>
    </source>
</evidence>
<evidence type="ECO:0000256" key="6">
    <source>
        <dbReference type="HAMAP-Rule" id="MF_00073"/>
    </source>
</evidence>
<accession>A0A5C8PFE2</accession>
<evidence type="ECO:0000313" key="8">
    <source>
        <dbReference type="EMBL" id="TXL72497.1"/>
    </source>
</evidence>